<evidence type="ECO:0000313" key="1">
    <source>
        <dbReference type="EMBL" id="KAF3583492.1"/>
    </source>
</evidence>
<evidence type="ECO:0000313" key="2">
    <source>
        <dbReference type="Proteomes" id="UP000712600"/>
    </source>
</evidence>
<reference evidence="1" key="1">
    <citation type="submission" date="2019-12" db="EMBL/GenBank/DDBJ databases">
        <title>Genome sequencing and annotation of Brassica cretica.</title>
        <authorList>
            <person name="Studholme D.J."/>
            <person name="Sarris P."/>
        </authorList>
    </citation>
    <scope>NUCLEOTIDE SEQUENCE</scope>
    <source>
        <strain evidence="1">PFS-109/04</strain>
        <tissue evidence="1">Leaf</tissue>
    </source>
</reference>
<gene>
    <name evidence="1" type="ORF">F2Q69_00028406</name>
</gene>
<dbReference type="EMBL" id="QGKX02000088">
    <property type="protein sequence ID" value="KAF3583492.1"/>
    <property type="molecule type" value="Genomic_DNA"/>
</dbReference>
<name>A0A8S9RTH7_BRACR</name>
<accession>A0A8S9RTH7</accession>
<proteinExistence type="predicted"/>
<organism evidence="1 2">
    <name type="scientific">Brassica cretica</name>
    <name type="common">Mustard</name>
    <dbReference type="NCBI Taxonomy" id="69181"/>
    <lineage>
        <taxon>Eukaryota</taxon>
        <taxon>Viridiplantae</taxon>
        <taxon>Streptophyta</taxon>
        <taxon>Embryophyta</taxon>
        <taxon>Tracheophyta</taxon>
        <taxon>Spermatophyta</taxon>
        <taxon>Magnoliopsida</taxon>
        <taxon>eudicotyledons</taxon>
        <taxon>Gunneridae</taxon>
        <taxon>Pentapetalae</taxon>
        <taxon>rosids</taxon>
        <taxon>malvids</taxon>
        <taxon>Brassicales</taxon>
        <taxon>Brassicaceae</taxon>
        <taxon>Brassiceae</taxon>
        <taxon>Brassica</taxon>
    </lineage>
</organism>
<protein>
    <submittedName>
        <fullName evidence="1">Uncharacterized protein</fullName>
    </submittedName>
</protein>
<sequence length="164" mass="18237">MKIVAGGNCGGEETGLFKPLFSVAGGNNSKFVQFLMSPRKRAPAKQNLRRGGGAKQVKEKGYFLSCGLHGAWNVWNKFVGFGFWIWSILLKRCDLNSRVSILDAVLFMQFDVLGRQVKDLVLVWFCGFGMWLTTEQNVLVAWTRGLSPVAGLYKPVADRLFGEA</sequence>
<dbReference type="AlphaFoldDB" id="A0A8S9RTH7"/>
<dbReference type="Proteomes" id="UP000712600">
    <property type="component" value="Unassembled WGS sequence"/>
</dbReference>
<comment type="caution">
    <text evidence="1">The sequence shown here is derived from an EMBL/GenBank/DDBJ whole genome shotgun (WGS) entry which is preliminary data.</text>
</comment>